<dbReference type="EMBL" id="CAUYUJ010015412">
    <property type="protein sequence ID" value="CAK0853637.1"/>
    <property type="molecule type" value="Genomic_DNA"/>
</dbReference>
<organism evidence="2 3">
    <name type="scientific">Prorocentrum cordatum</name>
    <dbReference type="NCBI Taxonomy" id="2364126"/>
    <lineage>
        <taxon>Eukaryota</taxon>
        <taxon>Sar</taxon>
        <taxon>Alveolata</taxon>
        <taxon>Dinophyceae</taxon>
        <taxon>Prorocentrales</taxon>
        <taxon>Prorocentraceae</taxon>
        <taxon>Prorocentrum</taxon>
    </lineage>
</organism>
<evidence type="ECO:0000313" key="3">
    <source>
        <dbReference type="Proteomes" id="UP001189429"/>
    </source>
</evidence>
<evidence type="ECO:0000313" key="2">
    <source>
        <dbReference type="EMBL" id="CAK0853637.1"/>
    </source>
</evidence>
<feature type="compositionally biased region" description="Low complexity" evidence="1">
    <location>
        <begin position="111"/>
        <end position="128"/>
    </location>
</feature>
<keyword evidence="3" id="KW-1185">Reference proteome</keyword>
<dbReference type="Proteomes" id="UP001189429">
    <property type="component" value="Unassembled WGS sequence"/>
</dbReference>
<accession>A0ABN9U5H9</accession>
<gene>
    <name evidence="2" type="ORF">PCOR1329_LOCUS45031</name>
</gene>
<comment type="caution">
    <text evidence="2">The sequence shown here is derived from an EMBL/GenBank/DDBJ whole genome shotgun (WGS) entry which is preliminary data.</text>
</comment>
<protein>
    <submittedName>
        <fullName evidence="2">Uncharacterized protein</fullName>
    </submittedName>
</protein>
<evidence type="ECO:0000256" key="1">
    <source>
        <dbReference type="SAM" id="MobiDB-lite"/>
    </source>
</evidence>
<sequence>MVSKFGNRVREAYLAGNTFRARVPPRIFRLHLFLPCLPLPHLAAEAFLVDNSALKATTDGIAYRLSKQEEHRTNEKAAWGTVVLGVDQGDGWLLVGSRYLPFHLKGATVLTPLGGPEEPATPGAEGPPQRASPPAG</sequence>
<proteinExistence type="predicted"/>
<feature type="region of interest" description="Disordered" evidence="1">
    <location>
        <begin position="111"/>
        <end position="136"/>
    </location>
</feature>
<reference evidence="2" key="1">
    <citation type="submission" date="2023-10" db="EMBL/GenBank/DDBJ databases">
        <authorList>
            <person name="Chen Y."/>
            <person name="Shah S."/>
            <person name="Dougan E. K."/>
            <person name="Thang M."/>
            <person name="Chan C."/>
        </authorList>
    </citation>
    <scope>NUCLEOTIDE SEQUENCE [LARGE SCALE GENOMIC DNA]</scope>
</reference>
<name>A0ABN9U5H9_9DINO</name>